<sequence length="100" mass="11596">MTKLFINCKYEGLKGNTLLNKYQIKKLSEKNFVYKIENKFYTCELQPKKISNLDVGKVIFLKIEAMRDAINIAIKNNHDQLAEELIKDVLKTADVNLALF</sequence>
<proteinExistence type="predicted"/>
<evidence type="ECO:0000313" key="2">
    <source>
        <dbReference type="Proteomes" id="UP001628124"/>
    </source>
</evidence>
<keyword evidence="2" id="KW-1185">Reference proteome</keyword>
<comment type="caution">
    <text evidence="1">The sequence shown here is derived from an EMBL/GenBank/DDBJ whole genome shotgun (WGS) entry which is preliminary data.</text>
</comment>
<organism evidence="1 2">
    <name type="scientific">Candidatus Rickettsia kedanie</name>
    <dbReference type="NCBI Taxonomy" id="3115352"/>
    <lineage>
        <taxon>Bacteria</taxon>
        <taxon>Pseudomonadati</taxon>
        <taxon>Pseudomonadota</taxon>
        <taxon>Alphaproteobacteria</taxon>
        <taxon>Rickettsiales</taxon>
        <taxon>Rickettsiaceae</taxon>
        <taxon>Rickettsieae</taxon>
        <taxon>Rickettsia</taxon>
        <taxon>spotted fever group</taxon>
    </lineage>
</organism>
<name>A0ABP9TS05_9RICK</name>
<dbReference type="Proteomes" id="UP001628124">
    <property type="component" value="Unassembled WGS sequence"/>
</dbReference>
<accession>A0ABP9TS05</accession>
<gene>
    <name evidence="1" type="ORF">KNCP2_02100</name>
</gene>
<dbReference type="EMBL" id="BAABMM010000010">
    <property type="protein sequence ID" value="GAA5251922.1"/>
    <property type="molecule type" value="Genomic_DNA"/>
</dbReference>
<protein>
    <submittedName>
        <fullName evidence="1">Uncharacterized protein</fullName>
    </submittedName>
</protein>
<evidence type="ECO:0000313" key="1">
    <source>
        <dbReference type="EMBL" id="GAA5251922.1"/>
    </source>
</evidence>
<reference evidence="1 2" key="1">
    <citation type="journal article" date="2024" name="Microbiol. Immunol.">
        <title>Discovery of a novel spotted fever group Rickettsia, 'Candidatus Rickettsia kedanie,' in unfed larval chigger mites, Leptotrombidium scutellare.</title>
        <authorList>
            <person name="Ogawa M."/>
            <person name="Matsutani M."/>
            <person name="Katayama T."/>
            <person name="Takada N."/>
            <person name="Noda S."/>
            <person name="Takahashi M."/>
            <person name="Kageyama D."/>
            <person name="Hanaoka N."/>
            <person name="Ebihara H."/>
        </authorList>
    </citation>
    <scope>NUCLEOTIDE SEQUENCE [LARGE SCALE GENOMIC DNA]</scope>
    <source>
        <strain evidence="1 2">KNCP2-13</strain>
    </source>
</reference>
<dbReference type="RefSeq" id="WP_412707622.1">
    <property type="nucleotide sequence ID" value="NZ_BAABMM010000010.1"/>
</dbReference>